<feature type="transmembrane region" description="Helical" evidence="3">
    <location>
        <begin position="41"/>
        <end position="66"/>
    </location>
</feature>
<comment type="caution">
    <text evidence="5">The sequence shown here is derived from an EMBL/GenBank/DDBJ whole genome shotgun (WGS) entry which is preliminary data.</text>
</comment>
<evidence type="ECO:0000313" key="6">
    <source>
        <dbReference type="Proteomes" id="UP000018417"/>
    </source>
</evidence>
<keyword evidence="3" id="KW-1133">Transmembrane helix</keyword>
<reference evidence="5 6" key="1">
    <citation type="submission" date="2013-02" db="EMBL/GenBank/DDBJ databases">
        <title>The Genome Sequence of Acinetobacter beijerinckii ANC 3835.</title>
        <authorList>
            <consortium name="The Broad Institute Genome Sequencing Platform"/>
            <consortium name="The Broad Institute Genome Sequencing Center for Infectious Disease"/>
            <person name="Cerqueira G."/>
            <person name="Feldgarden M."/>
            <person name="Courvalin P."/>
            <person name="Perichon B."/>
            <person name="Grillot-Courvalin C."/>
            <person name="Clermont D."/>
            <person name="Rocha E."/>
            <person name="Yoon E.-J."/>
            <person name="Nemec A."/>
            <person name="Walker B."/>
            <person name="Young S.K."/>
            <person name="Zeng Q."/>
            <person name="Gargeya S."/>
            <person name="Fitzgerald M."/>
            <person name="Haas B."/>
            <person name="Abouelleil A."/>
            <person name="Alvarado L."/>
            <person name="Arachchi H.M."/>
            <person name="Berlin A.M."/>
            <person name="Chapman S.B."/>
            <person name="Dewar J."/>
            <person name="Goldberg J."/>
            <person name="Griggs A."/>
            <person name="Gujja S."/>
            <person name="Hansen M."/>
            <person name="Howarth C."/>
            <person name="Imamovic A."/>
            <person name="Larimer J."/>
            <person name="McCowan C."/>
            <person name="Murphy C."/>
            <person name="Neiman D."/>
            <person name="Pearson M."/>
            <person name="Priest M."/>
            <person name="Roberts A."/>
            <person name="Saif S."/>
            <person name="Shea T."/>
            <person name="Sisk P."/>
            <person name="Sykes S."/>
            <person name="Wortman J."/>
            <person name="Nusbaum C."/>
            <person name="Birren B."/>
        </authorList>
    </citation>
    <scope>NUCLEOTIDE SEQUENCE [LARGE SCALE GENOMIC DNA]</scope>
    <source>
        <strain evidence="5 6">ANC 3835</strain>
    </source>
</reference>
<dbReference type="Pfam" id="PF00149">
    <property type="entry name" value="Metallophos"/>
    <property type="match status" value="1"/>
</dbReference>
<dbReference type="PANTHER" id="PTHR31302:SF31">
    <property type="entry name" value="PHOSPHODIESTERASE YAEI"/>
    <property type="match status" value="1"/>
</dbReference>
<dbReference type="InterPro" id="IPR029052">
    <property type="entry name" value="Metallo-depent_PP-like"/>
</dbReference>
<dbReference type="GO" id="GO:0009245">
    <property type="term" value="P:lipid A biosynthetic process"/>
    <property type="evidence" value="ECO:0007669"/>
    <property type="project" value="TreeGrafter"/>
</dbReference>
<sequence>MWNSDSVILVFYIIFLILALWGLVQAWIHQARTETIHPFKAFVHLLAFYLSYLLIPLWFFSLYAGWSGFYSLHQTAFVFLLSTLLIYARFIEPHLVHVKYHQYRLNPKQEFKKSVKVALIADMHVGLFSGHERQLKIIVEKLNQAKPDFVVVAGDWTYEPENRLVQELEVLKQIQAPVYSVNGNHDEQYPGPPIQALLSDALSQNNVMDIEGKIVEFDEFRLVGIGDLWAGKANMRFLPELPQDKPWLILSHNPDTVDMVPELKMRPLMLSGHTHGGQIELPWITSYIMKRVSILGHKRGFYTHEHADVFVTVGTGMVGVPFRFRVPPTIDIIELK</sequence>
<evidence type="ECO:0000256" key="2">
    <source>
        <dbReference type="ARBA" id="ARBA00022801"/>
    </source>
</evidence>
<dbReference type="Proteomes" id="UP000018417">
    <property type="component" value="Unassembled WGS sequence"/>
</dbReference>
<keyword evidence="3" id="KW-0472">Membrane</keyword>
<dbReference type="GO" id="GO:0046872">
    <property type="term" value="F:metal ion binding"/>
    <property type="evidence" value="ECO:0007669"/>
    <property type="project" value="UniProtKB-KW"/>
</dbReference>
<dbReference type="Gene3D" id="3.60.21.10">
    <property type="match status" value="1"/>
</dbReference>
<evidence type="ECO:0000259" key="4">
    <source>
        <dbReference type="Pfam" id="PF00149"/>
    </source>
</evidence>
<dbReference type="SUPFAM" id="SSF56300">
    <property type="entry name" value="Metallo-dependent phosphatases"/>
    <property type="match status" value="1"/>
</dbReference>
<dbReference type="HOGENOM" id="CLU_025443_3_2_6"/>
<dbReference type="RefSeq" id="WP_005051923.1">
    <property type="nucleotide sequence ID" value="NZ_KB849758.1"/>
</dbReference>
<dbReference type="EMBL" id="APQK01000003">
    <property type="protein sequence ID" value="ENW07385.1"/>
    <property type="molecule type" value="Genomic_DNA"/>
</dbReference>
<evidence type="ECO:0000256" key="3">
    <source>
        <dbReference type="SAM" id="Phobius"/>
    </source>
</evidence>
<dbReference type="PANTHER" id="PTHR31302">
    <property type="entry name" value="TRANSMEMBRANE PROTEIN WITH METALLOPHOSPHOESTERASE DOMAIN-RELATED"/>
    <property type="match status" value="1"/>
</dbReference>
<feature type="domain" description="Calcineurin-like phosphoesterase" evidence="4">
    <location>
        <begin position="116"/>
        <end position="275"/>
    </location>
</feature>
<dbReference type="OrthoDB" id="9780884at2"/>
<dbReference type="AlphaFoldDB" id="N9FJ93"/>
<protein>
    <recommendedName>
        <fullName evidence="4">Calcineurin-like phosphoesterase domain-containing protein</fullName>
    </recommendedName>
</protein>
<feature type="transmembrane region" description="Helical" evidence="3">
    <location>
        <begin position="6"/>
        <end position="29"/>
    </location>
</feature>
<keyword evidence="2" id="KW-0378">Hydrolase</keyword>
<keyword evidence="1" id="KW-0479">Metal-binding</keyword>
<keyword evidence="3" id="KW-0812">Transmembrane</keyword>
<gene>
    <name evidence="5" type="ORF">F934_00500</name>
</gene>
<proteinExistence type="predicted"/>
<evidence type="ECO:0000313" key="5">
    <source>
        <dbReference type="EMBL" id="ENW07385.1"/>
    </source>
</evidence>
<dbReference type="InterPro" id="IPR051158">
    <property type="entry name" value="Metallophosphoesterase_sf"/>
</dbReference>
<feature type="transmembrane region" description="Helical" evidence="3">
    <location>
        <begin position="72"/>
        <end position="91"/>
    </location>
</feature>
<name>N9FJ93_9GAMM</name>
<dbReference type="InterPro" id="IPR004843">
    <property type="entry name" value="Calcineurin-like_PHP"/>
</dbReference>
<dbReference type="PATRIC" id="fig|1217649.3.peg.474"/>
<evidence type="ECO:0000256" key="1">
    <source>
        <dbReference type="ARBA" id="ARBA00022723"/>
    </source>
</evidence>
<dbReference type="GO" id="GO:0008758">
    <property type="term" value="F:UDP-2,3-diacylglucosamine hydrolase activity"/>
    <property type="evidence" value="ECO:0007669"/>
    <property type="project" value="TreeGrafter"/>
</dbReference>
<organism evidence="5 6">
    <name type="scientific">Acinetobacter beijerinckii ANC 3835</name>
    <dbReference type="NCBI Taxonomy" id="1217649"/>
    <lineage>
        <taxon>Bacteria</taxon>
        <taxon>Pseudomonadati</taxon>
        <taxon>Pseudomonadota</taxon>
        <taxon>Gammaproteobacteria</taxon>
        <taxon>Moraxellales</taxon>
        <taxon>Moraxellaceae</taxon>
        <taxon>Acinetobacter</taxon>
    </lineage>
</organism>
<accession>N9FJ93</accession>
<dbReference type="GO" id="GO:0016020">
    <property type="term" value="C:membrane"/>
    <property type="evidence" value="ECO:0007669"/>
    <property type="project" value="GOC"/>
</dbReference>